<dbReference type="Pfam" id="PF12520">
    <property type="entry name" value="DUF3723"/>
    <property type="match status" value="1"/>
</dbReference>
<name>A0AAJ0AWH4_9PEZI</name>
<protein>
    <submittedName>
        <fullName evidence="1">Uncharacterized protein</fullName>
    </submittedName>
</protein>
<reference evidence="1" key="1">
    <citation type="submission" date="2021-06" db="EMBL/GenBank/DDBJ databases">
        <title>Comparative genomics, transcriptomics and evolutionary studies reveal genomic signatures of adaptation to plant cell wall in hemibiotrophic fungi.</title>
        <authorList>
            <consortium name="DOE Joint Genome Institute"/>
            <person name="Baroncelli R."/>
            <person name="Diaz J.F."/>
            <person name="Benocci T."/>
            <person name="Peng M."/>
            <person name="Battaglia E."/>
            <person name="Haridas S."/>
            <person name="Andreopoulos W."/>
            <person name="Labutti K."/>
            <person name="Pangilinan J."/>
            <person name="Floch G.L."/>
            <person name="Makela M.R."/>
            <person name="Henrissat B."/>
            <person name="Grigoriev I.V."/>
            <person name="Crouch J.A."/>
            <person name="De Vries R.P."/>
            <person name="Sukno S.A."/>
            <person name="Thon M.R."/>
        </authorList>
    </citation>
    <scope>NUCLEOTIDE SEQUENCE</scope>
    <source>
        <strain evidence="1">CBS 193.32</strain>
    </source>
</reference>
<dbReference type="InterPro" id="IPR022198">
    <property type="entry name" value="DUF3723"/>
</dbReference>
<organism evidence="1 2">
    <name type="scientific">Colletotrichum godetiae</name>
    <dbReference type="NCBI Taxonomy" id="1209918"/>
    <lineage>
        <taxon>Eukaryota</taxon>
        <taxon>Fungi</taxon>
        <taxon>Dikarya</taxon>
        <taxon>Ascomycota</taxon>
        <taxon>Pezizomycotina</taxon>
        <taxon>Sordariomycetes</taxon>
        <taxon>Hypocreomycetidae</taxon>
        <taxon>Glomerellales</taxon>
        <taxon>Glomerellaceae</taxon>
        <taxon>Colletotrichum</taxon>
        <taxon>Colletotrichum acutatum species complex</taxon>
    </lineage>
</organism>
<evidence type="ECO:0000313" key="2">
    <source>
        <dbReference type="Proteomes" id="UP001224890"/>
    </source>
</evidence>
<gene>
    <name evidence="1" type="ORF">BDP55DRAFT_533732</name>
</gene>
<dbReference type="RefSeq" id="XP_060435300.1">
    <property type="nucleotide sequence ID" value="XM_060567866.1"/>
</dbReference>
<dbReference type="GeneID" id="85452392"/>
<dbReference type="Proteomes" id="UP001224890">
    <property type="component" value="Unassembled WGS sequence"/>
</dbReference>
<comment type="caution">
    <text evidence="1">The sequence shown here is derived from an EMBL/GenBank/DDBJ whole genome shotgun (WGS) entry which is preliminary data.</text>
</comment>
<dbReference type="AlphaFoldDB" id="A0AAJ0AWH4"/>
<accession>A0AAJ0AWH4</accession>
<keyword evidence="2" id="KW-1185">Reference proteome</keyword>
<feature type="non-terminal residue" evidence="1">
    <location>
        <position position="359"/>
    </location>
</feature>
<dbReference type="EMBL" id="JAHMHR010000004">
    <property type="protein sequence ID" value="KAK1691605.1"/>
    <property type="molecule type" value="Genomic_DNA"/>
</dbReference>
<proteinExistence type="predicted"/>
<evidence type="ECO:0000313" key="1">
    <source>
        <dbReference type="EMBL" id="KAK1691605.1"/>
    </source>
</evidence>
<feature type="non-terminal residue" evidence="1">
    <location>
        <position position="1"/>
    </location>
</feature>
<sequence length="359" mass="41406">IRGIIDGPNYQSIRDHLNLSTDQLKQTLFQLEYPQAYGQYTVHCTDGRHRVEAAKHLYGNQATWTVRLHFFPHEPKEHATETLYSDGEICRNAIIHFTQRRYTLSRGWERVLSNSKQKCLAALLGHTEIMDAVSLLLPFAGLWPGLQLGNWLKHLATRCDELIIMYWHHIHKIWNTILGGREDLKQLLDVTTVRKLQCRAPGASKADRTEIKRSMLDGSLFRHVTSPSDREMIRRNVLEVTTIIPSIESFHNNMIYISIGAKILKTHLSLGKTQLDTEPPYKNNKNPLFFADVNIRRGTLFKDCLACFNNHQRPIFQVTETEFQPYEGRVSPPLAYLELFVAALRNFYPTLSSDSPLRD</sequence>